<reference evidence="2" key="1">
    <citation type="journal article" date="2019" name="PLoS Negl. Trop. Dis.">
        <title>Revisiting the worldwide diversity of Leptospira species in the environment.</title>
        <authorList>
            <person name="Vincent A.T."/>
            <person name="Schiettekatte O."/>
            <person name="Bourhy P."/>
            <person name="Veyrier F.J."/>
            <person name="Picardeau M."/>
        </authorList>
    </citation>
    <scope>NUCLEOTIDE SEQUENCE [LARGE SCALE GENOMIC DNA]</scope>
    <source>
        <strain evidence="2">201800299</strain>
    </source>
</reference>
<dbReference type="PRINTS" id="PR00111">
    <property type="entry name" value="ABHYDROLASE"/>
</dbReference>
<dbReference type="GO" id="GO:0016787">
    <property type="term" value="F:hydrolase activity"/>
    <property type="evidence" value="ECO:0007669"/>
    <property type="project" value="UniProtKB-KW"/>
</dbReference>
<dbReference type="InterPro" id="IPR029058">
    <property type="entry name" value="AB_hydrolase_fold"/>
</dbReference>
<dbReference type="Gene3D" id="3.40.50.1820">
    <property type="entry name" value="alpha/beta hydrolase"/>
    <property type="match status" value="1"/>
</dbReference>
<keyword evidence="2" id="KW-0378">Hydrolase</keyword>
<dbReference type="OrthoDB" id="252464at2"/>
<dbReference type="SUPFAM" id="SSF53474">
    <property type="entry name" value="alpha/beta-Hydrolases"/>
    <property type="match status" value="1"/>
</dbReference>
<dbReference type="Proteomes" id="UP000298277">
    <property type="component" value="Unassembled WGS sequence"/>
</dbReference>
<comment type="caution">
    <text evidence="2">The sequence shown here is derived from an EMBL/GenBank/DDBJ whole genome shotgun (WGS) entry which is preliminary data.</text>
</comment>
<dbReference type="AlphaFoldDB" id="A0A5F1YI56"/>
<name>A0A5F1YI56_9LEPT</name>
<gene>
    <name evidence="2" type="ORF">EHQ17_02930</name>
</gene>
<dbReference type="InterPro" id="IPR050266">
    <property type="entry name" value="AB_hydrolase_sf"/>
</dbReference>
<dbReference type="EMBL" id="RQFA01000014">
    <property type="protein sequence ID" value="TGK37521.1"/>
    <property type="molecule type" value="Genomic_DNA"/>
</dbReference>
<proteinExistence type="predicted"/>
<protein>
    <submittedName>
        <fullName evidence="2">Alpha/beta hydrolase</fullName>
    </submittedName>
</protein>
<evidence type="ECO:0000313" key="3">
    <source>
        <dbReference type="Proteomes" id="UP000298277"/>
    </source>
</evidence>
<dbReference type="PANTHER" id="PTHR43798">
    <property type="entry name" value="MONOACYLGLYCEROL LIPASE"/>
    <property type="match status" value="1"/>
</dbReference>
<dbReference type="RefSeq" id="WP_135595463.1">
    <property type="nucleotide sequence ID" value="NZ_RQEZ01000075.1"/>
</dbReference>
<evidence type="ECO:0000313" key="2">
    <source>
        <dbReference type="EMBL" id="TGK37521.1"/>
    </source>
</evidence>
<sequence length="333" mass="37771">MNKAVPESVTKNITKSLHVPIEDGLTISAEVYGPLPVGKGSPPPILCIHGLTGNLMNFAPLARNLMRQGLTVIAYDLRGRGNSSKPETDYSHEVHAEDILKIIDHLNLSKVNLLAHSLGCWISLTFAKLYPERTEKLCLVDGGGKISVFRKLSNLRMIRTSLERLGRNFSSPEEYLQLAKNSPILGSWNEDVEAFLRYELEETTDQNGEKVYRCNIPLRVIRSELVNMGGEMKAEDIPLRFIKNPISSFRIFKKNKILPYRSITSPVLIIRAGKSNFKKGDELLPDSALSIFEKELNRPVFLTLPDKNHYETVLLPDLKRDETIVWFFKKKER</sequence>
<accession>A0A5F1YI56</accession>
<keyword evidence="3" id="KW-1185">Reference proteome</keyword>
<evidence type="ECO:0000259" key="1">
    <source>
        <dbReference type="Pfam" id="PF00561"/>
    </source>
</evidence>
<organism evidence="2 3">
    <name type="scientific">Leptospira gomenensis</name>
    <dbReference type="NCBI Taxonomy" id="2484974"/>
    <lineage>
        <taxon>Bacteria</taxon>
        <taxon>Pseudomonadati</taxon>
        <taxon>Spirochaetota</taxon>
        <taxon>Spirochaetia</taxon>
        <taxon>Leptospirales</taxon>
        <taxon>Leptospiraceae</taxon>
        <taxon>Leptospira</taxon>
    </lineage>
</organism>
<dbReference type="Pfam" id="PF00561">
    <property type="entry name" value="Abhydrolase_1"/>
    <property type="match status" value="1"/>
</dbReference>
<dbReference type="GO" id="GO:0016020">
    <property type="term" value="C:membrane"/>
    <property type="evidence" value="ECO:0007669"/>
    <property type="project" value="TreeGrafter"/>
</dbReference>
<dbReference type="PANTHER" id="PTHR43798:SF33">
    <property type="entry name" value="HYDROLASE, PUTATIVE (AFU_ORTHOLOGUE AFUA_2G14860)-RELATED"/>
    <property type="match status" value="1"/>
</dbReference>
<feature type="domain" description="AB hydrolase-1" evidence="1">
    <location>
        <begin position="43"/>
        <end position="146"/>
    </location>
</feature>
<dbReference type="InterPro" id="IPR000073">
    <property type="entry name" value="AB_hydrolase_1"/>
</dbReference>